<dbReference type="SUPFAM" id="SSF46548">
    <property type="entry name" value="alpha-helical ferredoxin"/>
    <property type="match status" value="1"/>
</dbReference>
<reference evidence="8" key="1">
    <citation type="submission" date="2022-05" db="EMBL/GenBank/DDBJ databases">
        <authorList>
            <person name="Pankratov T."/>
        </authorList>
    </citation>
    <scope>NUCLEOTIDE SEQUENCE</scope>
    <source>
        <strain evidence="8">BP6-180914</strain>
    </source>
</reference>
<dbReference type="PANTHER" id="PTHR43255">
    <property type="entry name" value="IRON-SULFUR-BINDING OXIDOREDUCTASE FADF-RELATED-RELATED"/>
    <property type="match status" value="1"/>
</dbReference>
<evidence type="ECO:0000313" key="9">
    <source>
        <dbReference type="Proteomes" id="UP001165667"/>
    </source>
</evidence>
<dbReference type="GO" id="GO:0051539">
    <property type="term" value="F:4 iron, 4 sulfur cluster binding"/>
    <property type="evidence" value="ECO:0007669"/>
    <property type="project" value="UniProtKB-KW"/>
</dbReference>
<sequence>MHGPDLAGIVLLLAAAGLVGQMVRLSWRWRVGGTASVDWVGGLRRLAHAYFHTVHEVVARDPYASRMHVMAAGGLVAALALAFVLHVGGMRGRAAVALASLILVSTAVSVAGVALVAWRRRPPRPRRLTGGTFNLLPAALLGALVFLCGSTVQVIRVGGSPEAFAPSSMALALLGTIALGTLVMWSVEGPMRHATAGVVNLMAHSRPRRFQGRIDSALKPLDLTGLRKPGPHLPIVGAVTPASFPWPRLAQFDACVQCGRCQEACPAYAAGQPLNPKRVIQDLVEATTAAQGGQSPLLIAEAGIGGAIAPETLWACTTCRACVHECPMLIEHVDAIVDMRRYQTLELGAVPAKAAVALETIRDTDTVAGRALGSRLDWATDLKLPIMAERRRAHVLLWLGEAAFDRRTQRTLRALVHLLRHADVDFAVLGDEERDCGDLARRLGDEFTFQDLATRNIETLERYAFDLIVTADPHAFHTLRNEYPALGGHYRVEHHSVTLDRLFADGRLRAGDGPADVVTYHDPCYLGRYNGEVAAPRRLLGRLGLTIAEMEWSGLRSRCCGGGGGASLADVPGERRIPDMRIAQARATGAAIVAVACPTCTGMLEGVIGPRPVVLDIAELALAALEAVPGAAEAVLAS</sequence>
<keyword evidence="5" id="KW-0411">Iron-sulfur</keyword>
<protein>
    <submittedName>
        <fullName evidence="8">(Fe-S)-binding protein</fullName>
    </submittedName>
</protein>
<dbReference type="PROSITE" id="PS51379">
    <property type="entry name" value="4FE4S_FER_2"/>
    <property type="match status" value="1"/>
</dbReference>
<feature type="transmembrane region" description="Helical" evidence="6">
    <location>
        <begin position="69"/>
        <end position="88"/>
    </location>
</feature>
<comment type="caution">
    <text evidence="8">The sequence shown here is derived from an EMBL/GenBank/DDBJ whole genome shotgun (WGS) entry which is preliminary data.</text>
</comment>
<evidence type="ECO:0000256" key="1">
    <source>
        <dbReference type="ARBA" id="ARBA00022485"/>
    </source>
</evidence>
<evidence type="ECO:0000256" key="4">
    <source>
        <dbReference type="ARBA" id="ARBA00023004"/>
    </source>
</evidence>
<keyword evidence="6" id="KW-1133">Transmembrane helix</keyword>
<dbReference type="AlphaFoldDB" id="A0AA41YZ38"/>
<organism evidence="8 9">
    <name type="scientific">Lichenifustis flavocetrariae</name>
    <dbReference type="NCBI Taxonomy" id="2949735"/>
    <lineage>
        <taxon>Bacteria</taxon>
        <taxon>Pseudomonadati</taxon>
        <taxon>Pseudomonadota</taxon>
        <taxon>Alphaproteobacteria</taxon>
        <taxon>Hyphomicrobiales</taxon>
        <taxon>Lichenihabitantaceae</taxon>
        <taxon>Lichenifustis</taxon>
    </lineage>
</organism>
<dbReference type="GO" id="GO:0046872">
    <property type="term" value="F:metal ion binding"/>
    <property type="evidence" value="ECO:0007669"/>
    <property type="project" value="UniProtKB-KW"/>
</dbReference>
<dbReference type="EMBL" id="JAMOIM010000023">
    <property type="protein sequence ID" value="MCW6511241.1"/>
    <property type="molecule type" value="Genomic_DNA"/>
</dbReference>
<dbReference type="InterPro" id="IPR004017">
    <property type="entry name" value="Cys_rich_dom"/>
</dbReference>
<dbReference type="PROSITE" id="PS00198">
    <property type="entry name" value="4FE4S_FER_1"/>
    <property type="match status" value="2"/>
</dbReference>
<dbReference type="Proteomes" id="UP001165667">
    <property type="component" value="Unassembled WGS sequence"/>
</dbReference>
<proteinExistence type="predicted"/>
<dbReference type="InterPro" id="IPR017900">
    <property type="entry name" value="4Fe4S_Fe_S_CS"/>
</dbReference>
<evidence type="ECO:0000256" key="3">
    <source>
        <dbReference type="ARBA" id="ARBA00023002"/>
    </source>
</evidence>
<keyword evidence="4" id="KW-0408">Iron</keyword>
<accession>A0AA41YZ38</accession>
<feature type="transmembrane region" description="Helical" evidence="6">
    <location>
        <begin position="164"/>
        <end position="185"/>
    </location>
</feature>
<name>A0AA41YZ38_9HYPH</name>
<dbReference type="Gene3D" id="1.10.1060.10">
    <property type="entry name" value="Alpha-helical ferredoxin"/>
    <property type="match status" value="1"/>
</dbReference>
<dbReference type="PANTHER" id="PTHR43255:SF1">
    <property type="entry name" value="IRON-SULFUR-BINDING OXIDOREDUCTASE FADF-RELATED"/>
    <property type="match status" value="1"/>
</dbReference>
<dbReference type="Pfam" id="PF02754">
    <property type="entry name" value="CCG"/>
    <property type="match status" value="2"/>
</dbReference>
<keyword evidence="9" id="KW-1185">Reference proteome</keyword>
<evidence type="ECO:0000256" key="5">
    <source>
        <dbReference type="ARBA" id="ARBA00023014"/>
    </source>
</evidence>
<keyword evidence="1" id="KW-0004">4Fe-4S</keyword>
<dbReference type="Pfam" id="PF11982">
    <property type="entry name" value="DUF3483"/>
    <property type="match status" value="1"/>
</dbReference>
<feature type="transmembrane region" description="Helical" evidence="6">
    <location>
        <begin position="130"/>
        <end position="152"/>
    </location>
</feature>
<feature type="transmembrane region" description="Helical" evidence="6">
    <location>
        <begin position="94"/>
        <end position="118"/>
    </location>
</feature>
<evidence type="ECO:0000256" key="2">
    <source>
        <dbReference type="ARBA" id="ARBA00022723"/>
    </source>
</evidence>
<dbReference type="RefSeq" id="WP_282587619.1">
    <property type="nucleotide sequence ID" value="NZ_JAMOIM010000023.1"/>
</dbReference>
<dbReference type="GO" id="GO:0005886">
    <property type="term" value="C:plasma membrane"/>
    <property type="evidence" value="ECO:0007669"/>
    <property type="project" value="TreeGrafter"/>
</dbReference>
<dbReference type="InterPro" id="IPR021872">
    <property type="entry name" value="Csal_0991-like_N"/>
</dbReference>
<evidence type="ECO:0000259" key="7">
    <source>
        <dbReference type="PROSITE" id="PS51379"/>
    </source>
</evidence>
<evidence type="ECO:0000313" key="8">
    <source>
        <dbReference type="EMBL" id="MCW6511241.1"/>
    </source>
</evidence>
<keyword evidence="2" id="KW-0479">Metal-binding</keyword>
<dbReference type="Pfam" id="PF13183">
    <property type="entry name" value="Fer4_8"/>
    <property type="match status" value="1"/>
</dbReference>
<feature type="transmembrane region" description="Helical" evidence="6">
    <location>
        <begin position="6"/>
        <end position="23"/>
    </location>
</feature>
<keyword evidence="6" id="KW-0812">Transmembrane</keyword>
<dbReference type="InterPro" id="IPR009051">
    <property type="entry name" value="Helical_ferredxn"/>
</dbReference>
<keyword evidence="3" id="KW-0560">Oxidoreductase</keyword>
<keyword evidence="6" id="KW-0472">Membrane</keyword>
<evidence type="ECO:0000256" key="6">
    <source>
        <dbReference type="SAM" id="Phobius"/>
    </source>
</evidence>
<gene>
    <name evidence="8" type="ORF">M8523_24920</name>
</gene>
<feature type="domain" description="4Fe-4S ferredoxin-type" evidence="7">
    <location>
        <begin position="245"/>
        <end position="275"/>
    </location>
</feature>
<dbReference type="InterPro" id="IPR017896">
    <property type="entry name" value="4Fe4S_Fe-S-bd"/>
</dbReference>
<dbReference type="InterPro" id="IPR051460">
    <property type="entry name" value="HdrC_iron-sulfur_subunit"/>
</dbReference>
<dbReference type="GO" id="GO:0016491">
    <property type="term" value="F:oxidoreductase activity"/>
    <property type="evidence" value="ECO:0007669"/>
    <property type="project" value="UniProtKB-KW"/>
</dbReference>